<name>A0A0M3HW46_ASCLU</name>
<dbReference type="Proteomes" id="UP000036681">
    <property type="component" value="Unplaced"/>
</dbReference>
<dbReference type="AlphaFoldDB" id="A0A0M3HW46"/>
<evidence type="ECO:0000313" key="1">
    <source>
        <dbReference type="Proteomes" id="UP000036681"/>
    </source>
</evidence>
<dbReference type="WBParaSite" id="ALUE_0000730101-mRNA-1">
    <property type="protein sequence ID" value="ALUE_0000730101-mRNA-1"/>
    <property type="gene ID" value="ALUE_0000730101"/>
</dbReference>
<protein>
    <submittedName>
        <fullName evidence="2">DUF1365 domain-containing protein</fullName>
    </submittedName>
</protein>
<organism evidence="1 2">
    <name type="scientific">Ascaris lumbricoides</name>
    <name type="common">Giant roundworm</name>
    <dbReference type="NCBI Taxonomy" id="6252"/>
    <lineage>
        <taxon>Eukaryota</taxon>
        <taxon>Metazoa</taxon>
        <taxon>Ecdysozoa</taxon>
        <taxon>Nematoda</taxon>
        <taxon>Chromadorea</taxon>
        <taxon>Rhabditida</taxon>
        <taxon>Spirurina</taxon>
        <taxon>Ascaridomorpha</taxon>
        <taxon>Ascaridoidea</taxon>
        <taxon>Ascarididae</taxon>
        <taxon>Ascaris</taxon>
    </lineage>
</organism>
<keyword evidence="1" id="KW-1185">Reference proteome</keyword>
<evidence type="ECO:0000313" key="2">
    <source>
        <dbReference type="WBParaSite" id="ALUE_0000730101-mRNA-1"/>
    </source>
</evidence>
<proteinExistence type="predicted"/>
<reference evidence="2" key="1">
    <citation type="submission" date="2017-02" db="UniProtKB">
        <authorList>
            <consortium name="WormBaseParasite"/>
        </authorList>
    </citation>
    <scope>IDENTIFICATION</scope>
</reference>
<accession>A0A0M3HW46</accession>
<sequence length="40" mass="4857">MMQYSARAFYGSVLDLKRFYALFPVWARHSLAPKAHWFHR</sequence>